<feature type="transmembrane region" description="Helical" evidence="1">
    <location>
        <begin position="99"/>
        <end position="123"/>
    </location>
</feature>
<sequence>MGAGLVASLLAGTATGLGALPVLVTSELSRKAQDRMLGFNAGVMLAATSFSLVIPSMMEAVPARVARPEAARTCAQGASASRAAFLALLAGLVEPVGALFGLLALSLSSALLPWGLAFAGGAMRDVISHEMIPESHRGGFEREATTGLMWGFVLALVLDMSLG</sequence>
<dbReference type="Proteomes" id="UP000533080">
    <property type="component" value="Unassembled WGS sequence"/>
</dbReference>
<feature type="transmembrane region" description="Helical" evidence="1">
    <location>
        <begin position="35"/>
        <end position="54"/>
    </location>
</feature>
<comment type="caution">
    <text evidence="2">The sequence shown here is derived from an EMBL/GenBank/DDBJ whole genome shotgun (WGS) entry which is preliminary data.</text>
</comment>
<proteinExistence type="predicted"/>
<evidence type="ECO:0000313" key="2">
    <source>
        <dbReference type="EMBL" id="NOJ83543.1"/>
    </source>
</evidence>
<reference evidence="2 3" key="1">
    <citation type="submission" date="2020-05" db="EMBL/GenBank/DDBJ databases">
        <authorList>
            <person name="Whitworth D."/>
        </authorList>
    </citation>
    <scope>NUCLEOTIDE SEQUENCE [LARGE SCALE GENOMIC DNA]</scope>
    <source>
        <strain evidence="2 3">AM005</strain>
    </source>
</reference>
<dbReference type="EMBL" id="JABFNT010000206">
    <property type="protein sequence ID" value="NOJ83543.1"/>
    <property type="molecule type" value="Genomic_DNA"/>
</dbReference>
<name>A0A7Y4IQN1_MYXXA</name>
<keyword evidence="1" id="KW-0472">Membrane</keyword>
<organism evidence="2 3">
    <name type="scientific">Myxococcus xanthus</name>
    <dbReference type="NCBI Taxonomy" id="34"/>
    <lineage>
        <taxon>Bacteria</taxon>
        <taxon>Pseudomonadati</taxon>
        <taxon>Myxococcota</taxon>
        <taxon>Myxococcia</taxon>
        <taxon>Myxococcales</taxon>
        <taxon>Cystobacterineae</taxon>
        <taxon>Myxococcaceae</taxon>
        <taxon>Myxococcus</taxon>
    </lineage>
</organism>
<protein>
    <recommendedName>
        <fullName evidence="4">ZIP family metal transporter</fullName>
    </recommendedName>
</protein>
<gene>
    <name evidence="2" type="ORF">HNV28_35430</name>
</gene>
<keyword evidence="1" id="KW-0812">Transmembrane</keyword>
<evidence type="ECO:0000313" key="3">
    <source>
        <dbReference type="Proteomes" id="UP000533080"/>
    </source>
</evidence>
<accession>A0A7Y4IQN1</accession>
<evidence type="ECO:0000256" key="1">
    <source>
        <dbReference type="SAM" id="Phobius"/>
    </source>
</evidence>
<evidence type="ECO:0008006" key="4">
    <source>
        <dbReference type="Google" id="ProtNLM"/>
    </source>
</evidence>
<keyword evidence="1" id="KW-1133">Transmembrane helix</keyword>
<dbReference type="AlphaFoldDB" id="A0A7Y4IQN1"/>